<protein>
    <submittedName>
        <fullName evidence="3">Uncharacterized protein</fullName>
    </submittedName>
</protein>
<evidence type="ECO:0000313" key="3">
    <source>
        <dbReference type="EMBL" id="PHJ25154.1"/>
    </source>
</evidence>
<organism evidence="3 4">
    <name type="scientific">Cystoisospora suis</name>
    <dbReference type="NCBI Taxonomy" id="483139"/>
    <lineage>
        <taxon>Eukaryota</taxon>
        <taxon>Sar</taxon>
        <taxon>Alveolata</taxon>
        <taxon>Apicomplexa</taxon>
        <taxon>Conoidasida</taxon>
        <taxon>Coccidia</taxon>
        <taxon>Eucoccidiorida</taxon>
        <taxon>Eimeriorina</taxon>
        <taxon>Sarcocystidae</taxon>
        <taxon>Cystoisospora</taxon>
    </lineage>
</organism>
<keyword evidence="4" id="KW-1185">Reference proteome</keyword>
<dbReference type="EMBL" id="MIGC01000391">
    <property type="protein sequence ID" value="PHJ25154.1"/>
    <property type="molecule type" value="Genomic_DNA"/>
</dbReference>
<feature type="coiled-coil region" evidence="1">
    <location>
        <begin position="75"/>
        <end position="109"/>
    </location>
</feature>
<evidence type="ECO:0000313" key="4">
    <source>
        <dbReference type="Proteomes" id="UP000221165"/>
    </source>
</evidence>
<evidence type="ECO:0000256" key="2">
    <source>
        <dbReference type="SAM" id="MobiDB-lite"/>
    </source>
</evidence>
<reference evidence="3 4" key="1">
    <citation type="journal article" date="2017" name="Int. J. Parasitol.">
        <title>The genome of the protozoan parasite Cystoisospora suis and a reverse vaccinology approach to identify vaccine candidates.</title>
        <authorList>
            <person name="Palmieri N."/>
            <person name="Shrestha A."/>
            <person name="Ruttkowski B."/>
            <person name="Beck T."/>
            <person name="Vogl C."/>
            <person name="Tomley F."/>
            <person name="Blake D.P."/>
            <person name="Joachim A."/>
        </authorList>
    </citation>
    <scope>NUCLEOTIDE SEQUENCE [LARGE SCALE GENOMIC DNA]</scope>
    <source>
        <strain evidence="3 4">Wien I</strain>
    </source>
</reference>
<keyword evidence="1" id="KW-0175">Coiled coil</keyword>
<feature type="region of interest" description="Disordered" evidence="2">
    <location>
        <begin position="1"/>
        <end position="24"/>
    </location>
</feature>
<name>A0A2C6LED6_9APIC</name>
<dbReference type="OrthoDB" id="331780at2759"/>
<proteinExistence type="predicted"/>
<feature type="region of interest" description="Disordered" evidence="2">
    <location>
        <begin position="45"/>
        <end position="75"/>
    </location>
</feature>
<evidence type="ECO:0000256" key="1">
    <source>
        <dbReference type="SAM" id="Coils"/>
    </source>
</evidence>
<dbReference type="VEuPathDB" id="ToxoDB:CSUI_000989"/>
<dbReference type="AlphaFoldDB" id="A0A2C6LED6"/>
<gene>
    <name evidence="3" type="ORF">CSUI_000989</name>
</gene>
<dbReference type="GeneID" id="94424406"/>
<feature type="compositionally biased region" description="Basic residues" evidence="2">
    <location>
        <begin position="1"/>
        <end position="12"/>
    </location>
</feature>
<comment type="caution">
    <text evidence="3">The sequence shown here is derived from an EMBL/GenBank/DDBJ whole genome shotgun (WGS) entry which is preliminary data.</text>
</comment>
<accession>A0A2C6LED6</accession>
<dbReference type="RefSeq" id="XP_067926826.1">
    <property type="nucleotide sequence ID" value="XM_068061195.1"/>
</dbReference>
<dbReference type="Proteomes" id="UP000221165">
    <property type="component" value="Unassembled WGS sequence"/>
</dbReference>
<sequence>MGKAKKNRKNRAGRVAPYGDADDEMVPELAPTAAEAVGGSACLDSTRQKVGSGGDDGLDEASGTRHIHKRQAAEWRKMKSEVAQLKKQRQKLRKKVVAEKEERKKLGKLIKLKISTLRRQHDQELQALGLGKSVHDVIPEETMQVDD</sequence>